<dbReference type="Pfam" id="PF06725">
    <property type="entry name" value="3D"/>
    <property type="match status" value="1"/>
</dbReference>
<keyword evidence="5" id="KW-1185">Reference proteome</keyword>
<dbReference type="Gene3D" id="2.40.40.10">
    <property type="entry name" value="RlpA-like domain"/>
    <property type="match status" value="1"/>
</dbReference>
<accession>A0A1I2EQW9</accession>
<gene>
    <name evidence="4" type="ORF">SAMN05192532_106174</name>
</gene>
<dbReference type="GO" id="GO:0019867">
    <property type="term" value="C:outer membrane"/>
    <property type="evidence" value="ECO:0007669"/>
    <property type="project" value="InterPro"/>
</dbReference>
<evidence type="ECO:0000256" key="1">
    <source>
        <dbReference type="ARBA" id="ARBA00022729"/>
    </source>
</evidence>
<proteinExistence type="predicted"/>
<dbReference type="SUPFAM" id="SSF50685">
    <property type="entry name" value="Barwin-like endoglucanases"/>
    <property type="match status" value="1"/>
</dbReference>
<organism evidence="4 5">
    <name type="scientific">Alteribacillus iranensis</name>
    <dbReference type="NCBI Taxonomy" id="930128"/>
    <lineage>
        <taxon>Bacteria</taxon>
        <taxon>Bacillati</taxon>
        <taxon>Bacillota</taxon>
        <taxon>Bacilli</taxon>
        <taxon>Bacillales</taxon>
        <taxon>Bacillaceae</taxon>
        <taxon>Alteribacillus</taxon>
    </lineage>
</organism>
<dbReference type="RefSeq" id="WP_091662945.1">
    <property type="nucleotide sequence ID" value="NZ_FONT01000006.1"/>
</dbReference>
<dbReference type="GO" id="GO:0009254">
    <property type="term" value="P:peptidoglycan turnover"/>
    <property type="evidence" value="ECO:0007669"/>
    <property type="project" value="InterPro"/>
</dbReference>
<evidence type="ECO:0000313" key="4">
    <source>
        <dbReference type="EMBL" id="SFE94896.1"/>
    </source>
</evidence>
<dbReference type="CDD" id="cd22786">
    <property type="entry name" value="DPBB_YuiC-like"/>
    <property type="match status" value="1"/>
</dbReference>
<dbReference type="AlphaFoldDB" id="A0A1I2EQW9"/>
<dbReference type="GO" id="GO:0004553">
    <property type="term" value="F:hydrolase activity, hydrolyzing O-glycosyl compounds"/>
    <property type="evidence" value="ECO:0007669"/>
    <property type="project" value="InterPro"/>
</dbReference>
<feature type="domain" description="3D" evidence="3">
    <location>
        <begin position="129"/>
        <end position="190"/>
    </location>
</feature>
<dbReference type="Proteomes" id="UP000199516">
    <property type="component" value="Unassembled WGS sequence"/>
</dbReference>
<dbReference type="OrthoDB" id="9798935at2"/>
<dbReference type="PANTHER" id="PTHR39160">
    <property type="entry name" value="CELL WALL-BINDING PROTEIN YOCH"/>
    <property type="match status" value="1"/>
</dbReference>
<protein>
    <submittedName>
        <fullName evidence="4">3D (Asp-Asp-Asp) domain-containing protein</fullName>
    </submittedName>
</protein>
<dbReference type="STRING" id="930128.SAMN05192532_106174"/>
<dbReference type="InterPro" id="IPR036908">
    <property type="entry name" value="RlpA-like_sf"/>
</dbReference>
<dbReference type="PANTHER" id="PTHR39160:SF4">
    <property type="entry name" value="RESUSCITATION-PROMOTING FACTOR RPFB"/>
    <property type="match status" value="1"/>
</dbReference>
<evidence type="ECO:0000256" key="2">
    <source>
        <dbReference type="SAM" id="MobiDB-lite"/>
    </source>
</evidence>
<name>A0A1I2EQW9_9BACI</name>
<reference evidence="4 5" key="1">
    <citation type="submission" date="2016-10" db="EMBL/GenBank/DDBJ databases">
        <authorList>
            <person name="de Groot N.N."/>
        </authorList>
    </citation>
    <scope>NUCLEOTIDE SEQUENCE [LARGE SCALE GENOMIC DNA]</scope>
    <source>
        <strain evidence="4 5">DSM 23995</strain>
    </source>
</reference>
<feature type="region of interest" description="Disordered" evidence="2">
    <location>
        <begin position="50"/>
        <end position="76"/>
    </location>
</feature>
<sequence>MTIIFRRTSMIVLFTMALVTTLSYITNVKAQDLPGYFYQYFQTEEPTMKYHSEVPEKQGSPIERRSPIEAEEKPAIKKESEPLFEAEGPTEVVTATGYTAGYESTGKTMEHPAYGVTYSGVEVRRDNVSTIAADPNLFPIGTLLYIPGYGYGVVADTGSAIKGRKIDLYYDTVEDVYNEWGKRKVEVQVIKKGDGTLEEAEVMALNKEGALPAITSEFKP</sequence>
<keyword evidence="1" id="KW-0732">Signal</keyword>
<evidence type="ECO:0000313" key="5">
    <source>
        <dbReference type="Proteomes" id="UP000199516"/>
    </source>
</evidence>
<evidence type="ECO:0000259" key="3">
    <source>
        <dbReference type="Pfam" id="PF06725"/>
    </source>
</evidence>
<dbReference type="EMBL" id="FONT01000006">
    <property type="protein sequence ID" value="SFE94896.1"/>
    <property type="molecule type" value="Genomic_DNA"/>
</dbReference>
<dbReference type="InterPro" id="IPR010611">
    <property type="entry name" value="3D_dom"/>
</dbReference>
<dbReference type="InterPro" id="IPR051933">
    <property type="entry name" value="Resuscitation_pf_RpfB"/>
</dbReference>